<dbReference type="Proteomes" id="UP000215539">
    <property type="component" value="Chromosome 1"/>
</dbReference>
<evidence type="ECO:0000313" key="6">
    <source>
        <dbReference type="Proteomes" id="UP000065822"/>
    </source>
</evidence>
<dbReference type="RefSeq" id="WP_066430402.1">
    <property type="nucleotide sequence ID" value="NZ_CP014227.1"/>
</dbReference>
<dbReference type="InterPro" id="IPR026341">
    <property type="entry name" value="T9SS_type_B"/>
</dbReference>
<feature type="domain" description="HYR" evidence="3">
    <location>
        <begin position="872"/>
        <end position="954"/>
    </location>
</feature>
<reference evidence="4 6" key="1">
    <citation type="submission" date="2016-02" db="EMBL/GenBank/DDBJ databases">
        <authorList>
            <person name="Holder M.E."/>
            <person name="Ajami N.J."/>
            <person name="Petrosino J.F."/>
        </authorList>
    </citation>
    <scope>NUCLEOTIDE SEQUENCE [LARGE SCALE GENOMIC DNA]</scope>
    <source>
        <strain evidence="4 6">CCUG 32990</strain>
    </source>
</reference>
<accession>A0AAX2H1I1</accession>
<evidence type="ECO:0000313" key="7">
    <source>
        <dbReference type="Proteomes" id="UP000215539"/>
    </source>
</evidence>
<reference evidence="5 7" key="2">
    <citation type="submission" date="2017-06" db="EMBL/GenBank/DDBJ databases">
        <authorList>
            <consortium name="Pathogen Informatics"/>
        </authorList>
    </citation>
    <scope>NUCLEOTIDE SEQUENCE [LARGE SCALE GENOMIC DNA]</scope>
    <source>
        <strain evidence="5 7">NCTC12947</strain>
    </source>
</reference>
<dbReference type="SUPFAM" id="SSF117074">
    <property type="entry name" value="Hypothetical protein PA1324"/>
    <property type="match status" value="1"/>
</dbReference>
<evidence type="ECO:0000256" key="2">
    <source>
        <dbReference type="SAM" id="SignalP"/>
    </source>
</evidence>
<dbReference type="Proteomes" id="UP000065822">
    <property type="component" value="Chromosome"/>
</dbReference>
<evidence type="ECO:0000259" key="3">
    <source>
        <dbReference type="PROSITE" id="PS50825"/>
    </source>
</evidence>
<gene>
    <name evidence="4" type="ORF">AXF12_08920</name>
    <name evidence="5" type="ORF">SAMEA44541418_02378</name>
</gene>
<dbReference type="EMBL" id="CP014227">
    <property type="protein sequence ID" value="AMD85624.1"/>
    <property type="molecule type" value="Genomic_DNA"/>
</dbReference>
<proteinExistence type="predicted"/>
<dbReference type="KEGG" id="chg:AXF12_08920"/>
<dbReference type="EMBL" id="LT906449">
    <property type="protein sequence ID" value="SNV16729.1"/>
    <property type="molecule type" value="Genomic_DNA"/>
</dbReference>
<keyword evidence="1" id="KW-0677">Repeat</keyword>
<protein>
    <submittedName>
        <fullName evidence="5">Gliding motility-associated C-terminal domain</fullName>
    </submittedName>
</protein>
<keyword evidence="6" id="KW-1185">Reference proteome</keyword>
<evidence type="ECO:0000256" key="1">
    <source>
        <dbReference type="ARBA" id="ARBA00022737"/>
    </source>
</evidence>
<dbReference type="InterPro" id="IPR013783">
    <property type="entry name" value="Ig-like_fold"/>
</dbReference>
<dbReference type="Gene3D" id="2.60.40.10">
    <property type="entry name" value="Immunoglobulins"/>
    <property type="match status" value="1"/>
</dbReference>
<dbReference type="Pfam" id="PF02494">
    <property type="entry name" value="HYR"/>
    <property type="match status" value="1"/>
</dbReference>
<dbReference type="NCBIfam" id="TIGR04131">
    <property type="entry name" value="Bac_Flav_CTERM"/>
    <property type="match status" value="1"/>
</dbReference>
<evidence type="ECO:0000313" key="4">
    <source>
        <dbReference type="EMBL" id="AMD85624.1"/>
    </source>
</evidence>
<organism evidence="5 7">
    <name type="scientific">Capnocytophaga haemolytica</name>
    <dbReference type="NCBI Taxonomy" id="45243"/>
    <lineage>
        <taxon>Bacteria</taxon>
        <taxon>Pseudomonadati</taxon>
        <taxon>Bacteroidota</taxon>
        <taxon>Flavobacteriia</taxon>
        <taxon>Flavobacteriales</taxon>
        <taxon>Flavobacteriaceae</taxon>
        <taxon>Capnocytophaga</taxon>
    </lineage>
</organism>
<sequence>MKRFLTAISFFILAGVGYAQQCIDVQLTPTAGTCYSDATLKVVATPKSPAPAGCALSGSYMVELTKPKGAPTYQAMSGSPATYQFNDLAEGMYTVTVTDPSGSATAVKSVYINSSYKLMNITDLKTIAPSCAAQYDGQIQFKIPSGGIGPFLVSVEDGAGHQLVAPVSKTRPSGSNYITIQGTASERLEANKTVVVVVKDQGGPTSLCGEERRITDVVIPAVDGKAPSCYEIKIRFTTLEPDLNCKYKLGITLDRKSDNKSVDEDVTNKTAVNTYFNNRAKIEYLNPASKGSFNPPFSGSTYNTGYVFEPGDKIRITINGGKNTIVHEIEFPQSIFKPTTCGFGMSAQDRSVNTCGTTPTLKWEMFRDFVRKDLTDMRTGSPILNYMYYFQYAYANGNFVAEKKNAAGQFVGPVGTWVSRDVVDLTASGAGTYRFKFRHPNGCYEICTREYNVKPASTTLNRVFDDLKQVRGVFEGTGGFVIEALSTEFNFPLTINLKRADGKTSYSFATRLPFGETETKTITFPLTQTANASGRNRFGWGDLPAGKYIIEIKDNCNNTVQQTIDINLLRTQKDTFSESHNCSNGSVTYDVGFLYKIPDRVHVELMKESSPGVYISTGQIIKNPKSAFNNILAGKYALKVKNLYYELANGDLFMQLETTAINGVGVNGKVYNHSAQKPFEIKRTNPLEPVITSTACSASSGSGIIVADVTGQNVVYPLTFNLYKASAPTTIFRTKTLQATDPDNTFWAFNNLADGQYIVQAQHQCQVSPGANVEVKINAAFNPPITISSQPRCKGDNAVLNVGLSENLFDIRWFELTAGGTRKTSTPIATGRSYSQVISETTTFEVEYQMRANVGCGATTPRNKRVTVNLPVDTTPPTISRCPANITLVATAGKCSAKASWGEPTATDTCQPITVSRNYASGYEFPVGVTTVVYTFTDPAGNVATCSFAVTVNSSALKMDASARYTNTSGAPITALTPGEEFIYEIRYRNTGAQAIGAASLTVTLPDATIIQRNGNVNTSGAKQGSAEPTASYNAGTNSYIITIPAATLGTGTAERVIKIPLKHKGSCADAQKPCGNYFEAAYSLSYGSSTPACSVAPQAKQGTNPMNIDTSGCTRQEVFCGSPMNLTAEQGFDSYQWYVNGTLDAAQTTYQFIGANTAGTYSVVKTKNCNGRNLTSTETIQFDTVSTTTDPIRAQAGGVGAECAGDGSWTSHFYLCNGGSKNLTVSYVNTQYKWQKWNGSCTESSANCRNTNDGCWGDLHSNPTFTINSSSVGKYRLKFDNAGCTQYYYFEVFNNGLSGSVSDIIHETNFSRGSVKLQLNSTGVTYNIKVYTSGGSPYKTLNITTNETRITDLAEGTYRIVVTSPQIPNCEYTDNFTIEKRTTMTMKAKFISWKDCNTARFRFEAEGGKPTYRFFIWAVDGVQRYANGTTAVAPSNTPIATQGVTDTYAEADVPGITQVGEYKFIVGDTQNGAFAISNPVTVTPPSPHSFTISATQEIKCESSPNAGNINVIFDVPNQNRTVNLYQLKADGTRSTTTAYKTSSGGLFTGLAAGTYEVEILAPVGGTMCTYTKKPITIAPPKDPLKAYVTILEDKSCSTRTPKMYKVAVTNVHGGTPPYTYSFDGEANYGAANIGYMGSSGTVYVKDNNGCRVELSVVMTPNVEPTVDVSVPTYRCDTGSGVVTVTITNTTASQTYEYTIDSDPRQTLTGTTFTRELTPGTHTLTVYYEAVSTNAAYNAIFREDFGKGVDLDVLPQKAISDVIVKVVSTSLGSINFTDPTGGRYAYYDSQLSYNKDIDNIQPNQPLKISFDISAYNHTSASSFNLSAGLYKSDGTFITSKNISGLYGNAYLNGWTKKEFNFTAAEMAGITDNKVRIKISSTVMGATSFTYMLDNIAVSQPTRYCENKVEKIINIERGKEMRLEAYGTPTPPTCHGGNDGTMLVRVVNPSSNSIKYSIDPLQATWSTTTLNAQGVFTVTGLSATQTGTLAVQDATNPACVVALNNGYKVGEPSAITPKVVQTQKVTCFAAGTAVVRLSASGGTPASTGYKYNWTGPVTGNAGPSVNPVDATGLAAGVYTLTVTDSNNCATTTTFEIKDKAILSATAEPLSYCYATGAQKQVLINVLSGNGNYSVKRVGGLNNYVFAGNSYTFPEDLAAGAHTFVVTDGFGCTTTVSTEIYDVLELTVSPTSQQYASCKGTPVSYTLTAKGGITTMAKTFRVSTDNGLTWTNIATHPSTATYNTTAVGTTQFRFQVTYQPDGSECKAENFVTLQSDPPRLTIGALRTKNATCGKANGELQLTKSDYHVGTQSHTVEVLDGGGAVQSATALAAGTYTLRITDDRGCVMTQTFTIGSDPMLQISARVTKEIGCASNDADIAVKLISGGKAPYEVTIENKTFGGVKTQNIPTQASGFDVPFTGLNYGTYSITVVDANGCETHTDLIVNPNVATMTFRANPQNSCATTNSMFVGISAGTANVSLTSNVYFTVYRAGLQNPVTPPHGNVLTTNNTVIAGGVDTWYKGQTAGGGLEAEILNLIPGVKYTFVMYNADTKCRYTQEATMPVATKSTLVINATSSNTTCAGANDGKVTYTLSGLQAGTTGVSWSIYDKNTNNIVAGGVGNVPAPLTAAHTTPSNLAAGSYYIVFTESPSNCTNAYHFDVKKSAVQLKVQMKAFDKATCNTLGKAWLNIEGGTATYTYGWVASGAPYTPSVMTRTTTQSQYINMPDGTWDVYVEDAYGCRQMANVVIGKELTPDVVSATAMMCEAYGDPSGLVPVKITLSQVGQGSHYYSLDGAADQPIVWTEANRAFELKVTPVVSHTVVVKDVNGCADTITFTTTTLITATATVTKVKTCAAPTAQITVAATGGTGNYKFTLERLDNGSNPTETLYQDVALPAGGIIPIAAPATEGRYRISLYDSETENCPIVKEVELRDPVQPNVADAVVDGTDEQCNLGLGVAGTGSIQITMPTDADSYTFQITNAVDNTTGTPLAGFTLPMAPSTSASHQATFNNLHGTVIGVEYTIKVTSAATGCEALVTKVLYSAEPLTLEEGVITATQYECAGAGAMAMPKITVDTAKIKGGKAPYITEFYKGGTLVGTGTEYTLTDLNGGTFYVTVKDASGACTTNTKSVTVAPAFELKTVSVTSTQSITCSQLEEVTITANVAPTYIAGTPLRFMISSNNGYSEVRTVSATTINLTGAKGLPVGNYTIEVVNEKTGCSITGVYQVKNPNTFEVEALNPVRAQCHNDFGAITLRVVDKDLSNGDQSTNGFTYTITSVSNPSMTPLTGTVAGNVTTITGQLKGGSYDIVATVSGVGCNIPATRFTIPSNPAEMKIEAKQKVSVDCANQNGVASVYVVGGQETYTITLTNAATGVAHTQSDVTTGSPGVEFGGLDAGTYNITIKDALGCTQVTGTLSVTIDPYNGINTSTISVTTQSITCVDAKDGKLRIEGVQGGTRPYHYILVRTSATGSQLPPVATNDDHAEFTGIEPGTYRIDIVDAKNCSITLAGTYQFDNPTPITADINTTASSFYTCYGTNNGSVVVHNIAGGTGSYTVDIIRADTKQKITTGHTGVAAGSSELFDNLSPTPAGTFYQVVIVDTNKCTMTRTLSFTVQEFPDIAINYVEQEGTCEANTNNFKDFLVVSFRNKNIDFTNITYSLNGGPATTFTRTVGNIAYIDNYNRGVRSQTIEVTYTAVAPLTGVCTSTKDFSVVTMTALALTQVSNTTMNTIEVKATGGITTAVKGYTYYFNGVSQDGNPVYKLRPRDPERVVGDVHIKIIEVKVEDAEGCTRTMTIEQPYIDLFIPNNFTPNGDGENDTWKPENVENNMNTRIHIYDRYGRRLKTLKPGEGWDGKYDGKEMPSGDYWYIVELNDELYDKREFYGNFTLYR</sequence>
<dbReference type="InterPro" id="IPR003410">
    <property type="entry name" value="HYR_dom"/>
</dbReference>
<feature type="signal peptide" evidence="2">
    <location>
        <begin position="1"/>
        <end position="19"/>
    </location>
</feature>
<name>A0AAX2H1I1_9FLAO</name>
<evidence type="ECO:0000313" key="5">
    <source>
        <dbReference type="EMBL" id="SNV16729.1"/>
    </source>
</evidence>
<feature type="chain" id="PRO_5043522419" evidence="2">
    <location>
        <begin position="20"/>
        <end position="3885"/>
    </location>
</feature>
<keyword evidence="2" id="KW-0732">Signal</keyword>
<dbReference type="Pfam" id="PF13585">
    <property type="entry name" value="CHU_C"/>
    <property type="match status" value="1"/>
</dbReference>
<dbReference type="PROSITE" id="PS50825">
    <property type="entry name" value="HYR"/>
    <property type="match status" value="1"/>
</dbReference>